<dbReference type="EMBL" id="AB173499">
    <property type="protein sequence ID" value="BAE90561.1"/>
    <property type="molecule type" value="mRNA"/>
</dbReference>
<accession>I7G7H8</accession>
<reference evidence="1" key="1">
    <citation type="journal article" date="2007" name="PLoS Biol.">
        <title>Rate of evolution in brain-expressed genes in humans and other primates.</title>
        <authorList>
            <person name="Wang H.-Y."/>
            <person name="Chien H.-C."/>
            <person name="Osada N."/>
            <person name="Hashimoto K."/>
            <person name="Sugano S."/>
            <person name="Gojobori T."/>
            <person name="Chou C.-K."/>
            <person name="Tsai S.-F."/>
            <person name="Wu C.-I."/>
            <person name="Shen C.-K.J."/>
        </authorList>
    </citation>
    <scope>NUCLEOTIDE SEQUENCE</scope>
</reference>
<evidence type="ECO:0000313" key="1">
    <source>
        <dbReference type="EMBL" id="BAE90561.1"/>
    </source>
</evidence>
<sequence length="53" mass="6014">MVGLRPGQGPPRFTSRFWTSMTTSPSLLRSSMRRKSLRTIPSALWLLPSQPEI</sequence>
<organism evidence="1">
    <name type="scientific">Macaca fascicularis</name>
    <name type="common">Crab-eating macaque</name>
    <name type="synonym">Cynomolgus monkey</name>
    <dbReference type="NCBI Taxonomy" id="9541"/>
    <lineage>
        <taxon>Eukaryota</taxon>
        <taxon>Metazoa</taxon>
        <taxon>Chordata</taxon>
        <taxon>Craniata</taxon>
        <taxon>Vertebrata</taxon>
        <taxon>Euteleostomi</taxon>
        <taxon>Mammalia</taxon>
        <taxon>Eutheria</taxon>
        <taxon>Euarchontoglires</taxon>
        <taxon>Primates</taxon>
        <taxon>Haplorrhini</taxon>
        <taxon>Catarrhini</taxon>
        <taxon>Cercopithecidae</taxon>
        <taxon>Cercopithecinae</taxon>
        <taxon>Macaca</taxon>
    </lineage>
</organism>
<dbReference type="AlphaFoldDB" id="I7G7H8"/>
<name>I7G7H8_MACFA</name>
<proteinExistence type="evidence at transcript level"/>
<protein>
    <submittedName>
        <fullName evidence="1">Macaca fascicularis brain cDNA clone: QflA-22838, similar to human protocadherin beta 6 (PCDHB6), mRNA, RefSeq: NM_018939.2</fullName>
    </submittedName>
</protein>